<comment type="caution">
    <text evidence="1">The sequence shown here is derived from an EMBL/GenBank/DDBJ whole genome shotgun (WGS) entry which is preliminary data.</text>
</comment>
<gene>
    <name evidence="1" type="ORF">DPM33_15230</name>
</gene>
<reference evidence="1 2" key="1">
    <citation type="submission" date="2018-07" db="EMBL/GenBank/DDBJ databases">
        <title>Diversity of Mesorhizobium strains in Brazil.</title>
        <authorList>
            <person name="Helene L.C.F."/>
            <person name="Dall'Agnol R."/>
            <person name="Delamuta J.R.M."/>
            <person name="Hungria M."/>
        </authorList>
    </citation>
    <scope>NUCLEOTIDE SEQUENCE [LARGE SCALE GENOMIC DNA]</scope>
    <source>
        <strain evidence="1 2">AC99b</strain>
    </source>
</reference>
<dbReference type="Proteomes" id="UP000251558">
    <property type="component" value="Unassembled WGS sequence"/>
</dbReference>
<evidence type="ECO:0000313" key="2">
    <source>
        <dbReference type="Proteomes" id="UP000251558"/>
    </source>
</evidence>
<dbReference type="RefSeq" id="WP_112098252.1">
    <property type="nucleotide sequence ID" value="NZ_QMBP01000006.1"/>
</dbReference>
<dbReference type="EMBL" id="QMBP01000006">
    <property type="protein sequence ID" value="RAZ90179.1"/>
    <property type="molecule type" value="Genomic_DNA"/>
</dbReference>
<keyword evidence="2" id="KW-1185">Reference proteome</keyword>
<evidence type="ECO:0000313" key="1">
    <source>
        <dbReference type="EMBL" id="RAZ90179.1"/>
    </source>
</evidence>
<accession>A0A330HUA2</accession>
<proteinExistence type="predicted"/>
<dbReference type="AlphaFoldDB" id="A0A330HUA2"/>
<dbReference type="OrthoDB" id="8100175at2"/>
<sequence length="65" mass="6942">MDQKTIDQALALLEQYRAILVASHAPIGPDGVPELRTAAQTADPLEIAALEDITQLDAVIEKMSA</sequence>
<name>A0A330HUA2_9HYPH</name>
<protein>
    <submittedName>
        <fullName evidence="1">Uncharacterized protein</fullName>
    </submittedName>
</protein>
<organism evidence="1 2">
    <name type="scientific">Mesorhizobium hawassense</name>
    <dbReference type="NCBI Taxonomy" id="1209954"/>
    <lineage>
        <taxon>Bacteria</taxon>
        <taxon>Pseudomonadati</taxon>
        <taxon>Pseudomonadota</taxon>
        <taxon>Alphaproteobacteria</taxon>
        <taxon>Hyphomicrobiales</taxon>
        <taxon>Phyllobacteriaceae</taxon>
        <taxon>Mesorhizobium</taxon>
    </lineage>
</organism>